<dbReference type="SUPFAM" id="SSF55874">
    <property type="entry name" value="ATPase domain of HSP90 chaperone/DNA topoisomerase II/histidine kinase"/>
    <property type="match status" value="1"/>
</dbReference>
<keyword evidence="16" id="KW-1185">Reference proteome</keyword>
<evidence type="ECO:0000256" key="8">
    <source>
        <dbReference type="ARBA" id="ARBA00070152"/>
    </source>
</evidence>
<dbReference type="InterPro" id="IPR003594">
    <property type="entry name" value="HATPase_dom"/>
</dbReference>
<evidence type="ECO:0000256" key="1">
    <source>
        <dbReference type="ARBA" id="ARBA00000085"/>
    </source>
</evidence>
<dbReference type="GO" id="GO:0000155">
    <property type="term" value="F:phosphorelay sensor kinase activity"/>
    <property type="evidence" value="ECO:0007669"/>
    <property type="project" value="InterPro"/>
</dbReference>
<feature type="domain" description="PAC" evidence="14">
    <location>
        <begin position="268"/>
        <end position="320"/>
    </location>
</feature>
<dbReference type="Pfam" id="PF13426">
    <property type="entry name" value="PAS_9"/>
    <property type="match status" value="2"/>
</dbReference>
<feature type="domain" description="PAS" evidence="13">
    <location>
        <begin position="325"/>
        <end position="377"/>
    </location>
</feature>
<dbReference type="NCBIfam" id="TIGR00229">
    <property type="entry name" value="sensory_box"/>
    <property type="match status" value="2"/>
</dbReference>
<dbReference type="InterPro" id="IPR000014">
    <property type="entry name" value="PAS"/>
</dbReference>
<dbReference type="Proteomes" id="UP000230390">
    <property type="component" value="Unassembled WGS sequence"/>
</dbReference>
<dbReference type="PROSITE" id="PS50113">
    <property type="entry name" value="PAC"/>
    <property type="match status" value="2"/>
</dbReference>
<dbReference type="InterPro" id="IPR000700">
    <property type="entry name" value="PAS-assoc_C"/>
</dbReference>
<comment type="caution">
    <text evidence="15">The sequence shown here is derived from an EMBL/GenBank/DDBJ whole genome shotgun (WGS) entry which is preliminary data.</text>
</comment>
<dbReference type="InterPro" id="IPR035965">
    <property type="entry name" value="PAS-like_dom_sf"/>
</dbReference>
<comment type="catalytic activity">
    <reaction evidence="1">
        <text>ATP + protein L-histidine = ADP + protein N-phospho-L-histidine.</text>
        <dbReference type="EC" id="2.7.13.3"/>
    </reaction>
</comment>
<dbReference type="PROSITE" id="PS50112">
    <property type="entry name" value="PAS"/>
    <property type="match status" value="2"/>
</dbReference>
<dbReference type="PANTHER" id="PTHR45339:SF5">
    <property type="entry name" value="HISTIDINE KINASE"/>
    <property type="match status" value="1"/>
</dbReference>
<keyword evidence="15" id="KW-0808">Transferase</keyword>
<dbReference type="PROSITE" id="PS50109">
    <property type="entry name" value="HIS_KIN"/>
    <property type="match status" value="1"/>
</dbReference>
<evidence type="ECO:0000313" key="16">
    <source>
        <dbReference type="Proteomes" id="UP000230390"/>
    </source>
</evidence>
<dbReference type="PANTHER" id="PTHR45339">
    <property type="entry name" value="HYBRID SIGNAL TRANSDUCTION HISTIDINE KINASE J"/>
    <property type="match status" value="1"/>
</dbReference>
<dbReference type="SMART" id="SM00091">
    <property type="entry name" value="PAS"/>
    <property type="match status" value="2"/>
</dbReference>
<dbReference type="SMART" id="SM00086">
    <property type="entry name" value="PAC"/>
    <property type="match status" value="2"/>
</dbReference>
<dbReference type="PRINTS" id="PR00344">
    <property type="entry name" value="BCTRLSENSOR"/>
</dbReference>
<keyword evidence="15" id="KW-0418">Kinase</keyword>
<dbReference type="Pfam" id="PF02518">
    <property type="entry name" value="HATPase_c"/>
    <property type="match status" value="1"/>
</dbReference>
<evidence type="ECO:0000256" key="2">
    <source>
        <dbReference type="ARBA" id="ARBA00012438"/>
    </source>
</evidence>
<name>A0A2G8TAF7_9BURK</name>
<keyword evidence="5" id="KW-0902">Two-component regulatory system</keyword>
<dbReference type="FunFam" id="3.30.565.10:FF:000010">
    <property type="entry name" value="Sensor histidine kinase RcsC"/>
    <property type="match status" value="1"/>
</dbReference>
<evidence type="ECO:0000313" key="15">
    <source>
        <dbReference type="EMBL" id="PIL42668.1"/>
    </source>
</evidence>
<dbReference type="Gene3D" id="3.30.450.20">
    <property type="entry name" value="PAS domain"/>
    <property type="match status" value="2"/>
</dbReference>
<dbReference type="PROSITE" id="PS50110">
    <property type="entry name" value="RESPONSE_REGULATORY"/>
    <property type="match status" value="2"/>
</dbReference>
<dbReference type="EC" id="2.7.13.3" evidence="2"/>
<evidence type="ECO:0000256" key="5">
    <source>
        <dbReference type="ARBA" id="ARBA00023012"/>
    </source>
</evidence>
<evidence type="ECO:0000256" key="6">
    <source>
        <dbReference type="ARBA" id="ARBA00023026"/>
    </source>
</evidence>
<keyword evidence="3 9" id="KW-0597">Phosphoprotein</keyword>
<keyword evidence="6" id="KW-0843">Virulence</keyword>
<comment type="function">
    <text evidence="7">Member of the two-component regulatory system BvgS/BvgA. Phosphorylates BvgA via a four-step phosphorelay in response to environmental signals.</text>
</comment>
<dbReference type="InterPro" id="IPR036097">
    <property type="entry name" value="HisK_dim/P_sf"/>
</dbReference>
<dbReference type="Gene3D" id="1.10.287.130">
    <property type="match status" value="1"/>
</dbReference>
<evidence type="ECO:0000256" key="9">
    <source>
        <dbReference type="PROSITE-ProRule" id="PRU00169"/>
    </source>
</evidence>
<dbReference type="InterPro" id="IPR003661">
    <property type="entry name" value="HisK_dim/P_dom"/>
</dbReference>
<feature type="domain" description="Histidine kinase" evidence="11">
    <location>
        <begin position="473"/>
        <end position="694"/>
    </location>
</feature>
<evidence type="ECO:0000256" key="7">
    <source>
        <dbReference type="ARBA" id="ARBA00058004"/>
    </source>
</evidence>
<evidence type="ECO:0000256" key="3">
    <source>
        <dbReference type="ARBA" id="ARBA00022553"/>
    </source>
</evidence>
<dbReference type="InterPro" id="IPR004358">
    <property type="entry name" value="Sig_transdc_His_kin-like_C"/>
</dbReference>
<dbReference type="Pfam" id="PF00072">
    <property type="entry name" value="Response_reg"/>
    <property type="match status" value="2"/>
</dbReference>
<evidence type="ECO:0000259" key="14">
    <source>
        <dbReference type="PROSITE" id="PS50113"/>
    </source>
</evidence>
<reference evidence="15 16" key="1">
    <citation type="submission" date="2017-10" db="EMBL/GenBank/DDBJ databases">
        <title>Massilia psychrophilum sp. nov., a novel purple-pigmented bacterium isolated from Tianshan glacier, Xinjiang Municipality, China.</title>
        <authorList>
            <person name="Wang H."/>
        </authorList>
    </citation>
    <scope>NUCLEOTIDE SEQUENCE [LARGE SCALE GENOMIC DNA]</scope>
    <source>
        <strain evidence="15 16">JCM 30074</strain>
    </source>
</reference>
<dbReference type="RefSeq" id="WP_099792729.1">
    <property type="nucleotide sequence ID" value="NZ_JBHLYV010000073.1"/>
</dbReference>
<dbReference type="InterPro" id="IPR001789">
    <property type="entry name" value="Sig_transdc_resp-reg_receiver"/>
</dbReference>
<gene>
    <name evidence="15" type="ORF">CR105_23345</name>
</gene>
<dbReference type="InterPro" id="IPR005467">
    <property type="entry name" value="His_kinase_dom"/>
</dbReference>
<dbReference type="SUPFAM" id="SSF52172">
    <property type="entry name" value="CheY-like"/>
    <property type="match status" value="2"/>
</dbReference>
<dbReference type="OrthoDB" id="5519028at2"/>
<protein>
    <recommendedName>
        <fullName evidence="8">Virulence sensor protein BvgS</fullName>
        <ecNumber evidence="2">2.7.13.3</ecNumber>
    </recommendedName>
</protein>
<dbReference type="CDD" id="cd16922">
    <property type="entry name" value="HATPase_EvgS-ArcB-TorS-like"/>
    <property type="match status" value="1"/>
</dbReference>
<dbReference type="EMBL" id="PDOC01000023">
    <property type="protein sequence ID" value="PIL42668.1"/>
    <property type="molecule type" value="Genomic_DNA"/>
</dbReference>
<sequence>MNLLIVDDTPTNLKLLRAQLEAEGHAVFEAHHGVDALALLERQRVDAVISDILMPHMDGFRLCYEIRKHAHLHDLPIIIYSSTYISPADEKLIFDVGADKYIRKPVSLKTIVAALHEAIAMPHAAPRPEALQEVEVLKEHSERLVSKLEEKNTEFQAQTAALTAEIAERKRAEEALLKAGALQSAIFNSANFSSIATDASGVIQIFNVGAERMLGYTAAEVMNKITPADISDPQEVIARAQALSLELETSIAPGFDALVFKASRGIEDIYELTYIRKDGSRFPAVVSVTALRDAPGGIIGYLLIGTDNTARKRAEEALLKASALHERRVAGIVDSAMDAVISIDDEQRIVLFNAAAEKMFACPSAQALGQTLERFVPVRSRAAHAGHVHAFGRAGIRVTSRSMRSQEALMALRADGTEFPIEAAISQIEVGGQKLYTVILRDITERKQYEESLREASHNAEQASRAKSEFLANMSHEIRTPLGTVTLLCYLLERTSLNEQQVGYLAKIKLASKSLLEILNNVLDLSKIEAGELIAERATFSLRSLLNELTDVMAVHAEGKAIAFEIDAPDDLPGVLEGDATRLKQILTNLLSNAIKFTERGGVKLRIRRLAATSTHITLSFVVQDTGIGIAPEVRARLFAPFAQADSSITRRFGGTGLGLSIVQRLVKLMGGEVGLDSTPGAGSEFRVVLDFAMAAPEALARLAVSSAAPGEHALLGVRILVVDDSTINRDGTKYILELEGAQVWLASNGQEAFDRLQAEPRAFDVVLMDLQMPVLDGHEATRRIRLELGLADLPIIAVTADALRSQRQRATAAGMNDYIVKPFDAPALVSSILRHVKPTRDRLIRQLEGIDLSDARARLIA</sequence>
<evidence type="ECO:0000256" key="4">
    <source>
        <dbReference type="ARBA" id="ARBA00022729"/>
    </source>
</evidence>
<dbReference type="Gene3D" id="3.30.565.10">
    <property type="entry name" value="Histidine kinase-like ATPase, C-terminal domain"/>
    <property type="match status" value="1"/>
</dbReference>
<dbReference type="Gene3D" id="3.40.50.2300">
    <property type="match status" value="2"/>
</dbReference>
<feature type="domain" description="PAC" evidence="14">
    <location>
        <begin position="404"/>
        <end position="455"/>
    </location>
</feature>
<feature type="domain" description="PAS" evidence="13">
    <location>
        <begin position="186"/>
        <end position="250"/>
    </location>
</feature>
<dbReference type="Pfam" id="PF00512">
    <property type="entry name" value="HisKA"/>
    <property type="match status" value="1"/>
</dbReference>
<keyword evidence="10" id="KW-0175">Coiled coil</keyword>
<dbReference type="SMART" id="SM00388">
    <property type="entry name" value="HisKA"/>
    <property type="match status" value="1"/>
</dbReference>
<dbReference type="InterPro" id="IPR001610">
    <property type="entry name" value="PAC"/>
</dbReference>
<dbReference type="SMART" id="SM00387">
    <property type="entry name" value="HATPase_c"/>
    <property type="match status" value="1"/>
</dbReference>
<accession>A0A2G8TAF7</accession>
<dbReference type="SMART" id="SM00448">
    <property type="entry name" value="REC"/>
    <property type="match status" value="2"/>
</dbReference>
<feature type="domain" description="Response regulatory" evidence="12">
    <location>
        <begin position="2"/>
        <end position="119"/>
    </location>
</feature>
<dbReference type="AlphaFoldDB" id="A0A2G8TAF7"/>
<dbReference type="CDD" id="cd00130">
    <property type="entry name" value="PAS"/>
    <property type="match status" value="2"/>
</dbReference>
<feature type="domain" description="Response regulatory" evidence="12">
    <location>
        <begin position="719"/>
        <end position="837"/>
    </location>
</feature>
<dbReference type="SUPFAM" id="SSF47384">
    <property type="entry name" value="Homodimeric domain of signal transducing histidine kinase"/>
    <property type="match status" value="1"/>
</dbReference>
<dbReference type="CDD" id="cd17546">
    <property type="entry name" value="REC_hyHK_CKI1_RcsC-like"/>
    <property type="match status" value="2"/>
</dbReference>
<feature type="coiled-coil region" evidence="10">
    <location>
        <begin position="131"/>
        <end position="165"/>
    </location>
</feature>
<dbReference type="CDD" id="cd00082">
    <property type="entry name" value="HisKA"/>
    <property type="match status" value="1"/>
</dbReference>
<evidence type="ECO:0000256" key="10">
    <source>
        <dbReference type="SAM" id="Coils"/>
    </source>
</evidence>
<dbReference type="InterPro" id="IPR036890">
    <property type="entry name" value="HATPase_C_sf"/>
</dbReference>
<dbReference type="InterPro" id="IPR011006">
    <property type="entry name" value="CheY-like_superfamily"/>
</dbReference>
<organism evidence="15 16">
    <name type="scientific">Massilia eurypsychrophila</name>
    <dbReference type="NCBI Taxonomy" id="1485217"/>
    <lineage>
        <taxon>Bacteria</taxon>
        <taxon>Pseudomonadati</taxon>
        <taxon>Pseudomonadota</taxon>
        <taxon>Betaproteobacteria</taxon>
        <taxon>Burkholderiales</taxon>
        <taxon>Oxalobacteraceae</taxon>
        <taxon>Telluria group</taxon>
        <taxon>Massilia</taxon>
    </lineage>
</organism>
<evidence type="ECO:0000259" key="12">
    <source>
        <dbReference type="PROSITE" id="PS50110"/>
    </source>
</evidence>
<dbReference type="SUPFAM" id="SSF55785">
    <property type="entry name" value="PYP-like sensor domain (PAS domain)"/>
    <property type="match status" value="2"/>
</dbReference>
<feature type="modified residue" description="4-aspartylphosphate" evidence="9">
    <location>
        <position position="51"/>
    </location>
</feature>
<evidence type="ECO:0000259" key="11">
    <source>
        <dbReference type="PROSITE" id="PS50109"/>
    </source>
</evidence>
<feature type="modified residue" description="4-aspartylphosphate" evidence="9">
    <location>
        <position position="770"/>
    </location>
</feature>
<keyword evidence="4" id="KW-0732">Signal</keyword>
<proteinExistence type="predicted"/>
<evidence type="ECO:0000259" key="13">
    <source>
        <dbReference type="PROSITE" id="PS50112"/>
    </source>
</evidence>